<comment type="subcellular location">
    <subcellularLocation>
        <location evidence="2">Chromosome</location>
    </subcellularLocation>
    <subcellularLocation>
        <location evidence="1">Nucleus</location>
    </subcellularLocation>
</comment>
<dbReference type="AlphaFoldDB" id="A0A834C3K7"/>
<evidence type="ECO:0000256" key="4">
    <source>
        <dbReference type="ARBA" id="ARBA00022454"/>
    </source>
</evidence>
<evidence type="ECO:0000313" key="10">
    <source>
        <dbReference type="Proteomes" id="UP000646548"/>
    </source>
</evidence>
<dbReference type="GO" id="GO:0005694">
    <property type="term" value="C:chromosome"/>
    <property type="evidence" value="ECO:0007669"/>
    <property type="project" value="UniProtKB-SubCell"/>
</dbReference>
<dbReference type="Pfam" id="PF18584">
    <property type="entry name" value="SYCP2_SLD"/>
    <property type="match status" value="1"/>
</dbReference>
<reference evidence="9" key="1">
    <citation type="journal article" name="BMC Genomics">
        <title>Long-read sequencing and de novo genome assembly of marine medaka (Oryzias melastigma).</title>
        <authorList>
            <person name="Liang P."/>
            <person name="Saqib H.S.A."/>
            <person name="Ni X."/>
            <person name="Shen Y."/>
        </authorList>
    </citation>
    <scope>NUCLEOTIDE SEQUENCE</scope>
    <source>
        <strain evidence="9">Bigg-433</strain>
    </source>
</reference>
<dbReference type="PANTHER" id="PTHR15607">
    <property type="entry name" value="SYNAPTONEMAL COMPLEX PROTEIN-RELATED"/>
    <property type="match status" value="1"/>
</dbReference>
<feature type="compositionally biased region" description="Basic residues" evidence="6">
    <location>
        <begin position="392"/>
        <end position="404"/>
    </location>
</feature>
<organism evidence="9 10">
    <name type="scientific">Oryzias melastigma</name>
    <name type="common">Marine medaka</name>
    <dbReference type="NCBI Taxonomy" id="30732"/>
    <lineage>
        <taxon>Eukaryota</taxon>
        <taxon>Metazoa</taxon>
        <taxon>Chordata</taxon>
        <taxon>Craniata</taxon>
        <taxon>Vertebrata</taxon>
        <taxon>Euteleostomi</taxon>
        <taxon>Actinopterygii</taxon>
        <taxon>Neopterygii</taxon>
        <taxon>Teleostei</taxon>
        <taxon>Neoteleostei</taxon>
        <taxon>Acanthomorphata</taxon>
        <taxon>Ovalentaria</taxon>
        <taxon>Atherinomorphae</taxon>
        <taxon>Beloniformes</taxon>
        <taxon>Adrianichthyidae</taxon>
        <taxon>Oryziinae</taxon>
        <taxon>Oryzias</taxon>
    </lineage>
</organism>
<dbReference type="InterPro" id="IPR041322">
    <property type="entry name" value="SYCP2_ARLD"/>
</dbReference>
<feature type="compositionally biased region" description="Low complexity" evidence="6">
    <location>
        <begin position="408"/>
        <end position="421"/>
    </location>
</feature>
<evidence type="ECO:0000256" key="2">
    <source>
        <dbReference type="ARBA" id="ARBA00004286"/>
    </source>
</evidence>
<dbReference type="InterPro" id="IPR040560">
    <property type="entry name" value="SYCP2_SLD"/>
</dbReference>
<dbReference type="InterPro" id="IPR024835">
    <property type="entry name" value="SYCP2-like"/>
</dbReference>
<dbReference type="EMBL" id="WKFB01000469">
    <property type="protein sequence ID" value="KAF6722140.1"/>
    <property type="molecule type" value="Genomic_DNA"/>
</dbReference>
<feature type="compositionally biased region" description="Polar residues" evidence="6">
    <location>
        <begin position="371"/>
        <end position="387"/>
    </location>
</feature>
<evidence type="ECO:0000259" key="7">
    <source>
        <dbReference type="Pfam" id="PF18581"/>
    </source>
</evidence>
<accession>A0A834C3K7</accession>
<name>A0A834C3K7_ORYME</name>
<keyword evidence="5" id="KW-0539">Nucleus</keyword>
<feature type="domain" description="Synaptonemal complex protein 2 Spt16M-like" evidence="8">
    <location>
        <begin position="257"/>
        <end position="369"/>
    </location>
</feature>
<evidence type="ECO:0000256" key="1">
    <source>
        <dbReference type="ARBA" id="ARBA00004123"/>
    </source>
</evidence>
<keyword evidence="4" id="KW-0158">Chromosome</keyword>
<evidence type="ECO:0000256" key="6">
    <source>
        <dbReference type="SAM" id="MobiDB-lite"/>
    </source>
</evidence>
<feature type="domain" description="Synaptonemal complex protein 2 armadillo-repeat-like" evidence="7">
    <location>
        <begin position="28"/>
        <end position="165"/>
    </location>
</feature>
<evidence type="ECO:0000256" key="5">
    <source>
        <dbReference type="ARBA" id="ARBA00023242"/>
    </source>
</evidence>
<sequence>MMEIQVENCLAHADLTRLVFVLRSEGLNRTTLIRMDQLVAEDLCRCRFGRVLLVLKSFGILSSDADELRELIDVGLIVKVVLWFQSVQELLMADAHRGSGSLINLLEEFIDFFLILGQACLPVSQLSVILLQLAKMALEPEIHFPLRLEAIQTFNSILESMSREQRSLIQHEQNQIQLLFQLAAAVLTAGDYQLQLSLSEALCRLTARRDREQKSVEWFSSHEVSRAFCDIRGADFEVDCRRFLNFVNGYHGDQSRVYTFACLRAFLGSTQLFCPKDEKLDSFWIDFNMGSECVSFFIDDPQGFLWESVHLLREEVNHYTIKVQQEEIVLKVKLNNPIILHNSRSQTVELSFSSKHHKDLEEAVGKVFQKGPSSPRTSEWGTDQAPPTTDKHRAHSYSRKRPSRKILPMSSPCSSEDSSPPKLMGQNRAEILFDQIKNSTFNDSAGLQFTCALTDESSVLEHHLSDDLQPVSHNCDISPKDQTVDFQRDNTPKHDTLQGRLRVNLHIRSAQALLRMRTTLTMSDLSACCC</sequence>
<feature type="region of interest" description="Disordered" evidence="6">
    <location>
        <begin position="367"/>
        <end position="422"/>
    </location>
</feature>
<evidence type="ECO:0000259" key="8">
    <source>
        <dbReference type="Pfam" id="PF18584"/>
    </source>
</evidence>
<dbReference type="Proteomes" id="UP000646548">
    <property type="component" value="Unassembled WGS sequence"/>
</dbReference>
<comment type="similarity">
    <text evidence="3">Belongs to the SYCP2 family.</text>
</comment>
<dbReference type="GO" id="GO:0005634">
    <property type="term" value="C:nucleus"/>
    <property type="evidence" value="ECO:0007669"/>
    <property type="project" value="UniProtKB-SubCell"/>
</dbReference>
<evidence type="ECO:0000313" key="9">
    <source>
        <dbReference type="EMBL" id="KAF6722140.1"/>
    </source>
</evidence>
<gene>
    <name evidence="9" type="ORF">FQA47_018415</name>
</gene>
<proteinExistence type="inferred from homology"/>
<dbReference type="Pfam" id="PF18581">
    <property type="entry name" value="SYCP2_ARLD"/>
    <property type="match status" value="1"/>
</dbReference>
<comment type="caution">
    <text evidence="9">The sequence shown here is derived from an EMBL/GenBank/DDBJ whole genome shotgun (WGS) entry which is preliminary data.</text>
</comment>
<protein>
    <submittedName>
        <fullName evidence="9">Synaptonemal complex protein 2-like</fullName>
    </submittedName>
</protein>
<evidence type="ECO:0000256" key="3">
    <source>
        <dbReference type="ARBA" id="ARBA00007960"/>
    </source>
</evidence>
<dbReference type="PANTHER" id="PTHR15607:SF18">
    <property type="entry name" value="SYNAPTONEMAL COMPLEX PROTEIN 2-LIKE ISOFORM X1"/>
    <property type="match status" value="1"/>
</dbReference>